<dbReference type="EMBL" id="CP117411">
    <property type="protein sequence ID" value="WCT72052.1"/>
    <property type="molecule type" value="Genomic_DNA"/>
</dbReference>
<dbReference type="Pfam" id="PF10109">
    <property type="entry name" value="Phage_TAC_7"/>
    <property type="match status" value="1"/>
</dbReference>
<dbReference type="InterPro" id="IPR019289">
    <property type="entry name" value="Phage_tail_E/E"/>
</dbReference>
<dbReference type="Proteomes" id="UP001220395">
    <property type="component" value="Chromosome"/>
</dbReference>
<name>A0ABY7TFP5_9SPHN</name>
<sequence>MSEITHPLKHPLSVTIGTDREEITHITLRRPKARDMRVADEAIGTVAGTILLISKLSGQPVAVIDELDAQDFDAIGDIVEGFTKPGRPTGGTSSAT</sequence>
<evidence type="ECO:0000313" key="1">
    <source>
        <dbReference type="EMBL" id="WCT72052.1"/>
    </source>
</evidence>
<proteinExistence type="predicted"/>
<gene>
    <name evidence="1" type="ORF">PQ455_10370</name>
</gene>
<accession>A0ABY7TFP5</accession>
<keyword evidence="2" id="KW-1185">Reference proteome</keyword>
<dbReference type="RefSeq" id="WP_273686000.1">
    <property type="nucleotide sequence ID" value="NZ_CP117411.1"/>
</dbReference>
<protein>
    <submittedName>
        <fullName evidence="1">Phage tail assembly protein</fullName>
    </submittedName>
</protein>
<organism evidence="1 2">
    <name type="scientific">Sphingomonas naphthae</name>
    <dbReference type="NCBI Taxonomy" id="1813468"/>
    <lineage>
        <taxon>Bacteria</taxon>
        <taxon>Pseudomonadati</taxon>
        <taxon>Pseudomonadota</taxon>
        <taxon>Alphaproteobacteria</taxon>
        <taxon>Sphingomonadales</taxon>
        <taxon>Sphingomonadaceae</taxon>
        <taxon>Sphingomonas</taxon>
    </lineage>
</organism>
<evidence type="ECO:0000313" key="2">
    <source>
        <dbReference type="Proteomes" id="UP001220395"/>
    </source>
</evidence>
<reference evidence="1 2" key="1">
    <citation type="submission" date="2023-02" db="EMBL/GenBank/DDBJ databases">
        <title>Genome sequence of Sphingomonas naphthae.</title>
        <authorList>
            <person name="Kim S."/>
            <person name="Heo J."/>
            <person name="Kwon S.-W."/>
        </authorList>
    </citation>
    <scope>NUCLEOTIDE SEQUENCE [LARGE SCALE GENOMIC DNA]</scope>
    <source>
        <strain evidence="1 2">KACC 18716</strain>
    </source>
</reference>